<gene>
    <name evidence="2" type="ORF">VE01_09633</name>
</gene>
<sequence>MASLPAAIGLTLFTLLRLSPLPLALSTLPSLYTFFSAPSTPSILSTPTYFLGVSCLVIGTSSDLITLIALLRRKPNFDILLNLSPLVLFSASRVLFSYTPAALEGQPPPQAPRGCIILLNVIV</sequence>
<dbReference type="AlphaFoldDB" id="A0A1B8G9U9"/>
<evidence type="ECO:0000313" key="3">
    <source>
        <dbReference type="Proteomes" id="UP000091956"/>
    </source>
</evidence>
<dbReference type="GeneID" id="28843019"/>
<keyword evidence="1" id="KW-1133">Transmembrane helix</keyword>
<keyword evidence="1" id="KW-0472">Membrane</keyword>
<accession>A0A1B8G9U9</accession>
<organism evidence="2 3">
    <name type="scientific">Pseudogymnoascus verrucosus</name>
    <dbReference type="NCBI Taxonomy" id="342668"/>
    <lineage>
        <taxon>Eukaryota</taxon>
        <taxon>Fungi</taxon>
        <taxon>Dikarya</taxon>
        <taxon>Ascomycota</taxon>
        <taxon>Pezizomycotina</taxon>
        <taxon>Leotiomycetes</taxon>
        <taxon>Thelebolales</taxon>
        <taxon>Thelebolaceae</taxon>
        <taxon>Pseudogymnoascus</taxon>
    </lineage>
</organism>
<dbReference type="RefSeq" id="XP_018126346.1">
    <property type="nucleotide sequence ID" value="XM_018279046.2"/>
</dbReference>
<keyword evidence="3" id="KW-1185">Reference proteome</keyword>
<reference evidence="2 3" key="1">
    <citation type="submission" date="2016-03" db="EMBL/GenBank/DDBJ databases">
        <title>Comparative genomics of Pseudogymnoascus destructans, the fungus causing white-nose syndrome of bats.</title>
        <authorList>
            <person name="Palmer J.M."/>
            <person name="Drees K.P."/>
            <person name="Foster J.T."/>
            <person name="Lindner D.L."/>
        </authorList>
    </citation>
    <scope>NUCLEOTIDE SEQUENCE [LARGE SCALE GENOMIC DNA]</scope>
    <source>
        <strain evidence="2 3">UAMH 10579</strain>
    </source>
</reference>
<evidence type="ECO:0000256" key="1">
    <source>
        <dbReference type="SAM" id="Phobius"/>
    </source>
</evidence>
<name>A0A1B8G9U9_9PEZI</name>
<dbReference type="EMBL" id="KV460265">
    <property type="protein sequence ID" value="OBT92613.1"/>
    <property type="molecule type" value="Genomic_DNA"/>
</dbReference>
<keyword evidence="1" id="KW-0812">Transmembrane</keyword>
<dbReference type="OrthoDB" id="3441625at2759"/>
<protein>
    <submittedName>
        <fullName evidence="2">Uncharacterized protein</fullName>
    </submittedName>
</protein>
<reference evidence="3" key="2">
    <citation type="journal article" date="2018" name="Nat. Commun.">
        <title>Extreme sensitivity to ultraviolet light in the fungal pathogen causing white-nose syndrome of bats.</title>
        <authorList>
            <person name="Palmer J.M."/>
            <person name="Drees K.P."/>
            <person name="Foster J.T."/>
            <person name="Lindner D.L."/>
        </authorList>
    </citation>
    <scope>NUCLEOTIDE SEQUENCE [LARGE SCALE GENOMIC DNA]</scope>
    <source>
        <strain evidence="3">UAMH 10579</strain>
    </source>
</reference>
<dbReference type="Proteomes" id="UP000091956">
    <property type="component" value="Unassembled WGS sequence"/>
</dbReference>
<feature type="transmembrane region" description="Helical" evidence="1">
    <location>
        <begin position="48"/>
        <end position="71"/>
    </location>
</feature>
<proteinExistence type="predicted"/>
<evidence type="ECO:0000313" key="2">
    <source>
        <dbReference type="EMBL" id="OBT92613.1"/>
    </source>
</evidence>